<dbReference type="EMBL" id="DS268631">
    <property type="protein sequence ID" value="EFO95911.1"/>
    <property type="molecule type" value="Genomic_DNA"/>
</dbReference>
<keyword evidence="2" id="KW-1185">Reference proteome</keyword>
<organism evidence="2">
    <name type="scientific">Caenorhabditis remanei</name>
    <name type="common">Caenorhabditis vulgaris</name>
    <dbReference type="NCBI Taxonomy" id="31234"/>
    <lineage>
        <taxon>Eukaryota</taxon>
        <taxon>Metazoa</taxon>
        <taxon>Ecdysozoa</taxon>
        <taxon>Nematoda</taxon>
        <taxon>Chromadorea</taxon>
        <taxon>Rhabditida</taxon>
        <taxon>Rhabditina</taxon>
        <taxon>Rhabditomorpha</taxon>
        <taxon>Rhabditoidea</taxon>
        <taxon>Rhabditidae</taxon>
        <taxon>Peloderinae</taxon>
        <taxon>Caenorhabditis</taxon>
    </lineage>
</organism>
<dbReference type="InParanoid" id="E3NF45"/>
<dbReference type="AlphaFoldDB" id="E3NF45"/>
<gene>
    <name evidence="1" type="ORF">CRE_17574</name>
</gene>
<accession>E3NF45</accession>
<proteinExistence type="predicted"/>
<name>E3NF45_CAERE</name>
<protein>
    <submittedName>
        <fullName evidence="1">Uncharacterized protein</fullName>
    </submittedName>
</protein>
<dbReference type="HOGENOM" id="CLU_2963003_0_0_1"/>
<reference evidence="1" key="1">
    <citation type="submission" date="2007-07" db="EMBL/GenBank/DDBJ databases">
        <title>PCAP assembly of the Caenorhabditis remanei genome.</title>
        <authorList>
            <consortium name="The Caenorhabditis remanei Sequencing Consortium"/>
            <person name="Wilson R.K."/>
        </authorList>
    </citation>
    <scope>NUCLEOTIDE SEQUENCE [LARGE SCALE GENOMIC DNA]</scope>
    <source>
        <strain evidence="1">PB4641</strain>
    </source>
</reference>
<dbReference type="Proteomes" id="UP000008281">
    <property type="component" value="Unassembled WGS sequence"/>
</dbReference>
<sequence>MTFLFSLFRLLSWIISVFFQTIKSLLVLNGLLPPPPFPIFRVPYLPLARIIDFMEPEAL</sequence>
<evidence type="ECO:0000313" key="1">
    <source>
        <dbReference type="EMBL" id="EFO95911.1"/>
    </source>
</evidence>
<evidence type="ECO:0000313" key="2">
    <source>
        <dbReference type="Proteomes" id="UP000008281"/>
    </source>
</evidence>